<evidence type="ECO:0000313" key="7">
    <source>
        <dbReference type="EMBL" id="SUZ50472.1"/>
    </source>
</evidence>
<proteinExistence type="predicted"/>
<dbReference type="PROSITE" id="PS51257">
    <property type="entry name" value="PROKAR_LIPOPROTEIN"/>
    <property type="match status" value="1"/>
</dbReference>
<organism evidence="7">
    <name type="scientific">marine metagenome</name>
    <dbReference type="NCBI Taxonomy" id="408172"/>
    <lineage>
        <taxon>unclassified sequences</taxon>
        <taxon>metagenomes</taxon>
        <taxon>ecological metagenomes</taxon>
    </lineage>
</organism>
<keyword evidence="3" id="KW-0813">Transport</keyword>
<dbReference type="GO" id="GO:0009279">
    <property type="term" value="C:cell outer membrane"/>
    <property type="evidence" value="ECO:0007669"/>
    <property type="project" value="UniProtKB-SubCell"/>
</dbReference>
<comment type="subunit">
    <text evidence="2">Monomer.</text>
</comment>
<keyword evidence="4" id="KW-0653">Protein transport</keyword>
<evidence type="ECO:0000256" key="5">
    <source>
        <dbReference type="ARBA" id="ARBA00023136"/>
    </source>
</evidence>
<accession>A0A381N785</accession>
<evidence type="ECO:0000256" key="1">
    <source>
        <dbReference type="ARBA" id="ARBA00004442"/>
    </source>
</evidence>
<evidence type="ECO:0000256" key="3">
    <source>
        <dbReference type="ARBA" id="ARBA00022448"/>
    </source>
</evidence>
<dbReference type="InterPro" id="IPR004565">
    <property type="entry name" value="OM_lipoprot_LolB"/>
</dbReference>
<name>A0A381N785_9ZZZZ</name>
<evidence type="ECO:0008006" key="8">
    <source>
        <dbReference type="Google" id="ProtNLM"/>
    </source>
</evidence>
<evidence type="ECO:0000256" key="4">
    <source>
        <dbReference type="ARBA" id="ARBA00022927"/>
    </source>
</evidence>
<dbReference type="SUPFAM" id="SSF89392">
    <property type="entry name" value="Prokaryotic lipoproteins and lipoprotein localization factors"/>
    <property type="match status" value="1"/>
</dbReference>
<comment type="subcellular location">
    <subcellularLocation>
        <location evidence="1">Cell outer membrane</location>
    </subcellularLocation>
</comment>
<keyword evidence="6" id="KW-0143">Chaperone</keyword>
<dbReference type="Gene3D" id="2.50.20.10">
    <property type="entry name" value="Lipoprotein localisation LolA/LolB/LppX"/>
    <property type="match status" value="1"/>
</dbReference>
<sequence>MRLFNLVFAGILFLTGCSSFSGPEPAGLSPAQVETLRLSGGDYSLSGRILFKHPEGKHSGEMQLQISRGSELKLSIFTPLVGSLIYELRASSKKFLILNYQQNNFVLTENKREVRQTWLGMDLTLTELRWLILGKLPEKTPDWQRKILPTGDLQLIQGVSEIRIRYNISGQIVSMRKSLDGLLEYRAAIPLYQKYYNLPFPRKISIEDYSGNNKWLMVFSEIQTPGKALKPLDFNTPPEMQPLLSDQ</sequence>
<dbReference type="GO" id="GO:0015031">
    <property type="term" value="P:protein transport"/>
    <property type="evidence" value="ECO:0007669"/>
    <property type="project" value="UniProtKB-KW"/>
</dbReference>
<reference evidence="7" key="1">
    <citation type="submission" date="2018-05" db="EMBL/GenBank/DDBJ databases">
        <authorList>
            <person name="Lanie J.A."/>
            <person name="Ng W.-L."/>
            <person name="Kazmierczak K.M."/>
            <person name="Andrzejewski T.M."/>
            <person name="Davidsen T.M."/>
            <person name="Wayne K.J."/>
            <person name="Tettelin H."/>
            <person name="Glass J.I."/>
            <person name="Rusch D."/>
            <person name="Podicherti R."/>
            <person name="Tsui H.-C.T."/>
            <person name="Winkler M.E."/>
        </authorList>
    </citation>
    <scope>NUCLEOTIDE SEQUENCE</scope>
</reference>
<dbReference type="AlphaFoldDB" id="A0A381N785"/>
<keyword evidence="5" id="KW-0472">Membrane</keyword>
<gene>
    <name evidence="7" type="ORF">METZ01_LOCUS3326</name>
</gene>
<dbReference type="InterPro" id="IPR029046">
    <property type="entry name" value="LolA/LolB/LppX"/>
</dbReference>
<evidence type="ECO:0000256" key="2">
    <source>
        <dbReference type="ARBA" id="ARBA00011245"/>
    </source>
</evidence>
<protein>
    <recommendedName>
        <fullName evidence="8">Outer-membrane lipoprotein LolB</fullName>
    </recommendedName>
</protein>
<dbReference type="EMBL" id="UINC01000172">
    <property type="protein sequence ID" value="SUZ50472.1"/>
    <property type="molecule type" value="Genomic_DNA"/>
</dbReference>
<dbReference type="Pfam" id="PF03550">
    <property type="entry name" value="LolB"/>
    <property type="match status" value="1"/>
</dbReference>
<evidence type="ECO:0000256" key="6">
    <source>
        <dbReference type="ARBA" id="ARBA00023186"/>
    </source>
</evidence>